<dbReference type="EMBL" id="CP070608">
    <property type="protein sequence ID" value="QSE96123.1"/>
    <property type="molecule type" value="Genomic_DNA"/>
</dbReference>
<accession>A0A974WIS9</accession>
<keyword evidence="3" id="KW-1185">Reference proteome</keyword>
<feature type="transmembrane region" description="Helical" evidence="1">
    <location>
        <begin position="141"/>
        <end position="162"/>
    </location>
</feature>
<proteinExistence type="predicted"/>
<keyword evidence="1" id="KW-0812">Transmembrane</keyword>
<feature type="transmembrane region" description="Helical" evidence="1">
    <location>
        <begin position="7"/>
        <end position="29"/>
    </location>
</feature>
<keyword evidence="1" id="KW-1133">Transmembrane helix</keyword>
<dbReference type="KEGG" id="fuv:JR347_10895"/>
<dbReference type="Proteomes" id="UP000662783">
    <property type="component" value="Chromosome"/>
</dbReference>
<sequence>MTKSINIILRLSIGIMAIFLTYKMGTILFNASTENFKKINVSGIEITSINQGHVYLLDIYANNKHYVKSFTSINTLADILNEILINPLPADWTSSLPLSLSQSSVTNQIEIEAPKNTIEKLRVNGKLIMGSQEDSANFSKILGLFFLAGSLFLFITWLLWVISLIKHLNKHHTIQNYPLNNTVADAINGWKYILSGFKKPGKNL</sequence>
<evidence type="ECO:0000313" key="3">
    <source>
        <dbReference type="Proteomes" id="UP000662783"/>
    </source>
</evidence>
<evidence type="ECO:0000256" key="1">
    <source>
        <dbReference type="SAM" id="Phobius"/>
    </source>
</evidence>
<keyword evidence="1" id="KW-0472">Membrane</keyword>
<protein>
    <submittedName>
        <fullName evidence="2">Uncharacterized protein</fullName>
    </submittedName>
</protein>
<name>A0A974WIS9_9BACT</name>
<organism evidence="2 3">
    <name type="scientific">Fulvivirga lutea</name>
    <dbReference type="NCBI Taxonomy" id="2810512"/>
    <lineage>
        <taxon>Bacteria</taxon>
        <taxon>Pseudomonadati</taxon>
        <taxon>Bacteroidota</taxon>
        <taxon>Cytophagia</taxon>
        <taxon>Cytophagales</taxon>
        <taxon>Fulvivirgaceae</taxon>
        <taxon>Fulvivirga</taxon>
    </lineage>
</organism>
<evidence type="ECO:0000313" key="2">
    <source>
        <dbReference type="EMBL" id="QSE96123.1"/>
    </source>
</evidence>
<reference evidence="2" key="1">
    <citation type="submission" date="2021-02" db="EMBL/GenBank/DDBJ databases">
        <title>Fulvivirga sp. S481 isolated from sea water.</title>
        <authorList>
            <person name="Bae S.S."/>
            <person name="Baek K."/>
        </authorList>
    </citation>
    <scope>NUCLEOTIDE SEQUENCE</scope>
    <source>
        <strain evidence="2">S481</strain>
    </source>
</reference>
<dbReference type="RefSeq" id="WP_205720636.1">
    <property type="nucleotide sequence ID" value="NZ_CP070608.1"/>
</dbReference>
<dbReference type="AlphaFoldDB" id="A0A974WIS9"/>
<gene>
    <name evidence="2" type="ORF">JR347_10895</name>
</gene>